<protein>
    <submittedName>
        <fullName evidence="2">Uncharacterized protein</fullName>
    </submittedName>
</protein>
<evidence type="ECO:0000313" key="3">
    <source>
        <dbReference type="Proteomes" id="UP000016935"/>
    </source>
</evidence>
<name>R0IEL6_EXST2</name>
<evidence type="ECO:0000256" key="1">
    <source>
        <dbReference type="SAM" id="MobiDB-lite"/>
    </source>
</evidence>
<evidence type="ECO:0000313" key="2">
    <source>
        <dbReference type="EMBL" id="EOA83735.1"/>
    </source>
</evidence>
<dbReference type="RefSeq" id="XP_008027976.1">
    <property type="nucleotide sequence ID" value="XM_008029785.1"/>
</dbReference>
<dbReference type="Proteomes" id="UP000016935">
    <property type="component" value="Unassembled WGS sequence"/>
</dbReference>
<gene>
    <name evidence="2" type="ORF">SETTUDRAFT_21088</name>
</gene>
<feature type="compositionally biased region" description="Acidic residues" evidence="1">
    <location>
        <begin position="1"/>
        <end position="11"/>
    </location>
</feature>
<proteinExistence type="predicted"/>
<dbReference type="HOGENOM" id="CLU_2905605_0_0_1"/>
<dbReference type="EMBL" id="KB908814">
    <property type="protein sequence ID" value="EOA83735.1"/>
    <property type="molecule type" value="Genomic_DNA"/>
</dbReference>
<dbReference type="AlphaFoldDB" id="R0IEL6"/>
<accession>R0IEL6</accession>
<dbReference type="GeneID" id="19402394"/>
<organism evidence="2 3">
    <name type="scientific">Exserohilum turcicum (strain 28A)</name>
    <name type="common">Northern leaf blight fungus</name>
    <name type="synonym">Setosphaeria turcica</name>
    <dbReference type="NCBI Taxonomy" id="671987"/>
    <lineage>
        <taxon>Eukaryota</taxon>
        <taxon>Fungi</taxon>
        <taxon>Dikarya</taxon>
        <taxon>Ascomycota</taxon>
        <taxon>Pezizomycotina</taxon>
        <taxon>Dothideomycetes</taxon>
        <taxon>Pleosporomycetidae</taxon>
        <taxon>Pleosporales</taxon>
        <taxon>Pleosporineae</taxon>
        <taxon>Pleosporaceae</taxon>
        <taxon>Exserohilum</taxon>
    </lineage>
</organism>
<feature type="compositionally biased region" description="Polar residues" evidence="1">
    <location>
        <begin position="12"/>
        <end position="22"/>
    </location>
</feature>
<sequence>MHTNSEDEEDGNTAQGSSGSASDSEKKNRNLLGKKRIRFTQFTLKEKYKQKKCRATSTNGEA</sequence>
<reference evidence="2 3" key="1">
    <citation type="journal article" date="2012" name="PLoS Pathog.">
        <title>Diverse lifestyles and strategies of plant pathogenesis encoded in the genomes of eighteen Dothideomycetes fungi.</title>
        <authorList>
            <person name="Ohm R.A."/>
            <person name="Feau N."/>
            <person name="Henrissat B."/>
            <person name="Schoch C.L."/>
            <person name="Horwitz B.A."/>
            <person name="Barry K.W."/>
            <person name="Condon B.J."/>
            <person name="Copeland A.C."/>
            <person name="Dhillon B."/>
            <person name="Glaser F."/>
            <person name="Hesse C.N."/>
            <person name="Kosti I."/>
            <person name="LaButti K."/>
            <person name="Lindquist E.A."/>
            <person name="Lucas S."/>
            <person name="Salamov A.A."/>
            <person name="Bradshaw R.E."/>
            <person name="Ciuffetti L."/>
            <person name="Hamelin R.C."/>
            <person name="Kema G.H.J."/>
            <person name="Lawrence C."/>
            <person name="Scott J.A."/>
            <person name="Spatafora J.W."/>
            <person name="Turgeon B.G."/>
            <person name="de Wit P.J.G.M."/>
            <person name="Zhong S."/>
            <person name="Goodwin S.B."/>
            <person name="Grigoriev I.V."/>
        </authorList>
    </citation>
    <scope>NUCLEOTIDE SEQUENCE [LARGE SCALE GENOMIC DNA]</scope>
    <source>
        <strain evidence="3">28A</strain>
    </source>
</reference>
<feature type="region of interest" description="Disordered" evidence="1">
    <location>
        <begin position="1"/>
        <end position="37"/>
    </location>
</feature>
<reference evidence="2 3" key="2">
    <citation type="journal article" date="2013" name="PLoS Genet.">
        <title>Comparative genome structure, secondary metabolite, and effector coding capacity across Cochliobolus pathogens.</title>
        <authorList>
            <person name="Condon B.J."/>
            <person name="Leng Y."/>
            <person name="Wu D."/>
            <person name="Bushley K.E."/>
            <person name="Ohm R.A."/>
            <person name="Otillar R."/>
            <person name="Martin J."/>
            <person name="Schackwitz W."/>
            <person name="Grimwood J."/>
            <person name="MohdZainudin N."/>
            <person name="Xue C."/>
            <person name="Wang R."/>
            <person name="Manning V.A."/>
            <person name="Dhillon B."/>
            <person name="Tu Z.J."/>
            <person name="Steffenson B.J."/>
            <person name="Salamov A."/>
            <person name="Sun H."/>
            <person name="Lowry S."/>
            <person name="LaButti K."/>
            <person name="Han J."/>
            <person name="Copeland A."/>
            <person name="Lindquist E."/>
            <person name="Barry K."/>
            <person name="Schmutz J."/>
            <person name="Baker S.E."/>
            <person name="Ciuffetti L.M."/>
            <person name="Grigoriev I.V."/>
            <person name="Zhong S."/>
            <person name="Turgeon B.G."/>
        </authorList>
    </citation>
    <scope>NUCLEOTIDE SEQUENCE [LARGE SCALE GENOMIC DNA]</scope>
    <source>
        <strain evidence="3">28A</strain>
    </source>
</reference>
<keyword evidence="3" id="KW-1185">Reference proteome</keyword>